<evidence type="ECO:0000259" key="9">
    <source>
        <dbReference type="PROSITE" id="PS50893"/>
    </source>
</evidence>
<evidence type="ECO:0000256" key="1">
    <source>
        <dbReference type="ARBA" id="ARBA00004651"/>
    </source>
</evidence>
<dbReference type="InterPro" id="IPR027417">
    <property type="entry name" value="P-loop_NTPase"/>
</dbReference>
<dbReference type="PROSITE" id="PS00211">
    <property type="entry name" value="ABC_TRANSPORTER_1"/>
    <property type="match status" value="1"/>
</dbReference>
<keyword evidence="3 8" id="KW-0812">Transmembrane</keyword>
<dbReference type="InterPro" id="IPR039421">
    <property type="entry name" value="Type_1_exporter"/>
</dbReference>
<evidence type="ECO:0000256" key="2">
    <source>
        <dbReference type="ARBA" id="ARBA00022475"/>
    </source>
</evidence>
<evidence type="ECO:0000256" key="3">
    <source>
        <dbReference type="ARBA" id="ARBA00022692"/>
    </source>
</evidence>
<dbReference type="PANTHER" id="PTHR43394:SF1">
    <property type="entry name" value="ATP-BINDING CASSETTE SUB-FAMILY B MEMBER 10, MITOCHONDRIAL"/>
    <property type="match status" value="1"/>
</dbReference>
<keyword evidence="7 8" id="KW-0472">Membrane</keyword>
<protein>
    <submittedName>
        <fullName evidence="11">ABC transporter ATP-binding protein</fullName>
    </submittedName>
</protein>
<dbReference type="SUPFAM" id="SSF90123">
    <property type="entry name" value="ABC transporter transmembrane region"/>
    <property type="match status" value="1"/>
</dbReference>
<evidence type="ECO:0000256" key="7">
    <source>
        <dbReference type="ARBA" id="ARBA00023136"/>
    </source>
</evidence>
<name>A0ABW3PBS5_9PROT</name>
<keyword evidence="2" id="KW-1003">Cell membrane</keyword>
<dbReference type="PROSITE" id="PS50893">
    <property type="entry name" value="ABC_TRANSPORTER_2"/>
    <property type="match status" value="1"/>
</dbReference>
<dbReference type="InterPro" id="IPR017871">
    <property type="entry name" value="ABC_transporter-like_CS"/>
</dbReference>
<dbReference type="SUPFAM" id="SSF52540">
    <property type="entry name" value="P-loop containing nucleoside triphosphate hydrolases"/>
    <property type="match status" value="1"/>
</dbReference>
<evidence type="ECO:0000256" key="6">
    <source>
        <dbReference type="ARBA" id="ARBA00022989"/>
    </source>
</evidence>
<evidence type="ECO:0000313" key="12">
    <source>
        <dbReference type="Proteomes" id="UP001597206"/>
    </source>
</evidence>
<dbReference type="PANTHER" id="PTHR43394">
    <property type="entry name" value="ATP-DEPENDENT PERMEASE MDL1, MITOCHONDRIAL"/>
    <property type="match status" value="1"/>
</dbReference>
<reference evidence="12" key="1">
    <citation type="journal article" date="2019" name="Int. J. Syst. Evol. Microbiol.">
        <title>The Global Catalogue of Microorganisms (GCM) 10K type strain sequencing project: providing services to taxonomists for standard genome sequencing and annotation.</title>
        <authorList>
            <consortium name="The Broad Institute Genomics Platform"/>
            <consortium name="The Broad Institute Genome Sequencing Center for Infectious Disease"/>
            <person name="Wu L."/>
            <person name="Ma J."/>
        </authorList>
    </citation>
    <scope>NUCLEOTIDE SEQUENCE [LARGE SCALE GENOMIC DNA]</scope>
    <source>
        <strain evidence="12">CCUG 58411</strain>
    </source>
</reference>
<keyword evidence="6 8" id="KW-1133">Transmembrane helix</keyword>
<dbReference type="Pfam" id="PF00664">
    <property type="entry name" value="ABC_membrane"/>
    <property type="match status" value="1"/>
</dbReference>
<proteinExistence type="predicted"/>
<dbReference type="InterPro" id="IPR036640">
    <property type="entry name" value="ABC1_TM_sf"/>
</dbReference>
<dbReference type="Gene3D" id="1.20.1560.10">
    <property type="entry name" value="ABC transporter type 1, transmembrane domain"/>
    <property type="match status" value="1"/>
</dbReference>
<dbReference type="Proteomes" id="UP001597206">
    <property type="component" value="Unassembled WGS sequence"/>
</dbReference>
<feature type="domain" description="ABC transporter" evidence="9">
    <location>
        <begin position="367"/>
        <end position="611"/>
    </location>
</feature>
<dbReference type="EMBL" id="JBHTLN010000001">
    <property type="protein sequence ID" value="MFD1121442.1"/>
    <property type="molecule type" value="Genomic_DNA"/>
</dbReference>
<keyword evidence="4" id="KW-0547">Nucleotide-binding</keyword>
<keyword evidence="5 11" id="KW-0067">ATP-binding</keyword>
<organism evidence="11 12">
    <name type="scientific">Methylophilus flavus</name>
    <dbReference type="NCBI Taxonomy" id="640084"/>
    <lineage>
        <taxon>Bacteria</taxon>
        <taxon>Pseudomonadati</taxon>
        <taxon>Pseudomonadota</taxon>
        <taxon>Betaproteobacteria</taxon>
        <taxon>Nitrosomonadales</taxon>
        <taxon>Methylophilaceae</taxon>
        <taxon>Methylophilus</taxon>
    </lineage>
</organism>
<evidence type="ECO:0000256" key="8">
    <source>
        <dbReference type="SAM" id="Phobius"/>
    </source>
</evidence>
<dbReference type="InterPro" id="IPR003439">
    <property type="entry name" value="ABC_transporter-like_ATP-bd"/>
</dbReference>
<evidence type="ECO:0000313" key="11">
    <source>
        <dbReference type="EMBL" id="MFD1121442.1"/>
    </source>
</evidence>
<dbReference type="InterPro" id="IPR003593">
    <property type="entry name" value="AAA+_ATPase"/>
</dbReference>
<accession>A0ABW3PBS5</accession>
<comment type="caution">
    <text evidence="11">The sequence shown here is derived from an EMBL/GenBank/DDBJ whole genome shotgun (WGS) entry which is preliminary data.</text>
</comment>
<dbReference type="Pfam" id="PF00005">
    <property type="entry name" value="ABC_tran"/>
    <property type="match status" value="1"/>
</dbReference>
<feature type="domain" description="ABC transmembrane type-1" evidence="10">
    <location>
        <begin position="44"/>
        <end position="335"/>
    </location>
</feature>
<feature type="transmembrane region" description="Helical" evidence="8">
    <location>
        <begin position="32"/>
        <end position="52"/>
    </location>
</feature>
<gene>
    <name evidence="11" type="ORF">ACFQ2T_02920</name>
</gene>
<dbReference type="CDD" id="cd07346">
    <property type="entry name" value="ABC_6TM_exporters"/>
    <property type="match status" value="1"/>
</dbReference>
<sequence length="619" mass="67972">MKSYIETEIEGQTQSTSRFAHFQRTHPLIRCLTLYAYMPWQFSITALLFILVNAGMAWQLWLVGQVVQSIHIGEFITRNAQGILDFSNARYWLTLLIGVAIGRAILQYIGGVMSLIIGQELLYILRERILYQVQRLDLAYHWQHGIGEIVTRTTRDADKVRDALINFWRQVFEASIWVLISVTVLSIYHPLIGIGTLLLVMAGMLLFFKHTNALVLLDREVGSAYDQVNQELSEGVNGIRVIKAFGLEAQRTAHFTGLVDTFVTHARAALAYAAKRIPLPQIVIGFSQVWILALGAYLVSKGVLNVGQLVAALLIANALVFRVEGIGRVMQVFADARSSAARIWELLDEQPKILSGNTELQPQALGFRLLDITTKAPNSDKAILQHCSLEVSPGETIAIVGATGAGKSSLAGLLPRLLDAAQGSVEVGSAWAGWHDVKTLDLHQLRKLVHVVPQESFLFSDTLAANLRLAKPDATDEELLKALHLAAADEVLEKLSDGLHTKIGDRGITLSGGQRQRISLARAFLSEPAILVLDDSTSALDAITERTVLDNIRHLREHTGKNITVLIIASKLSTILLADRVAMLAEGKIIAEGTHEDLIKDSSAGASWAYRDLVGVQHG</sequence>
<feature type="transmembrane region" description="Helical" evidence="8">
    <location>
        <begin position="89"/>
        <end position="117"/>
    </location>
</feature>
<comment type="subcellular location">
    <subcellularLocation>
        <location evidence="1">Cell membrane</location>
        <topology evidence="1">Multi-pass membrane protein</topology>
    </subcellularLocation>
</comment>
<dbReference type="RefSeq" id="WP_379030259.1">
    <property type="nucleotide sequence ID" value="NZ_JBHTLN010000001.1"/>
</dbReference>
<evidence type="ECO:0000256" key="4">
    <source>
        <dbReference type="ARBA" id="ARBA00022741"/>
    </source>
</evidence>
<keyword evidence="12" id="KW-1185">Reference proteome</keyword>
<feature type="transmembrane region" description="Helical" evidence="8">
    <location>
        <begin position="176"/>
        <end position="208"/>
    </location>
</feature>
<dbReference type="PROSITE" id="PS50929">
    <property type="entry name" value="ABC_TM1F"/>
    <property type="match status" value="1"/>
</dbReference>
<evidence type="ECO:0000259" key="10">
    <source>
        <dbReference type="PROSITE" id="PS50929"/>
    </source>
</evidence>
<dbReference type="Gene3D" id="3.40.50.300">
    <property type="entry name" value="P-loop containing nucleotide triphosphate hydrolases"/>
    <property type="match status" value="1"/>
</dbReference>
<dbReference type="GO" id="GO:0005524">
    <property type="term" value="F:ATP binding"/>
    <property type="evidence" value="ECO:0007669"/>
    <property type="project" value="UniProtKB-KW"/>
</dbReference>
<dbReference type="SMART" id="SM00382">
    <property type="entry name" value="AAA"/>
    <property type="match status" value="1"/>
</dbReference>
<evidence type="ECO:0000256" key="5">
    <source>
        <dbReference type="ARBA" id="ARBA00022840"/>
    </source>
</evidence>
<dbReference type="InterPro" id="IPR011527">
    <property type="entry name" value="ABC1_TM_dom"/>
</dbReference>